<gene>
    <name evidence="1" type="ORF">L6164_025264</name>
</gene>
<dbReference type="EMBL" id="CM039435">
    <property type="protein sequence ID" value="KAI4317393.1"/>
    <property type="molecule type" value="Genomic_DNA"/>
</dbReference>
<sequence length="413" mass="47067">MSDTSKPSSTSGLQSTILEPLKLTSSSTELQNLGVATRLDGKNYLQWARLVTLALKGKQKLHHLTEEPPNSLDEGFKSWDVEDTVIMTWLLNSMKLEISQNFMFLETSKQIWETAKKTYSKAQDAAVVYELKTRIAYTRQGNLSVTEYYNLLTNLWQEMDLYRKLKLSEGTQAILREREQDRVFEFLAGLNEEFDHVRIQILGRESLPNLNETFYTIRGEERRRAVMLENASHNNSALIAAKKENQGATTDYHKTSNRDNLWCTHCKKPRHTRENCFKLHGKETVLNRIKQQRTQANLTVKDQPEPPEHNSTSASSLNEDEVGKLRAFLETLTTSSCSLAQSGKCLNSDSFKASKSVPRSWVIDSGATDHMTHCPKPFKTYKPCTSPKSILMANGTPVKIMEKVIFIYLQHSP</sequence>
<keyword evidence="2" id="KW-1185">Reference proteome</keyword>
<accession>A0ACB9M0D7</accession>
<proteinExistence type="predicted"/>
<reference evidence="1 2" key="1">
    <citation type="journal article" date="2022" name="DNA Res.">
        <title>Chromosomal-level genome assembly of the orchid tree Bauhinia variegata (Leguminosae; Cercidoideae) supports the allotetraploid origin hypothesis of Bauhinia.</title>
        <authorList>
            <person name="Zhong Y."/>
            <person name="Chen Y."/>
            <person name="Zheng D."/>
            <person name="Pang J."/>
            <person name="Liu Y."/>
            <person name="Luo S."/>
            <person name="Meng S."/>
            <person name="Qian L."/>
            <person name="Wei D."/>
            <person name="Dai S."/>
            <person name="Zhou R."/>
        </authorList>
    </citation>
    <scope>NUCLEOTIDE SEQUENCE [LARGE SCALE GENOMIC DNA]</scope>
    <source>
        <strain evidence="1">BV-YZ2020</strain>
    </source>
</reference>
<evidence type="ECO:0000313" key="2">
    <source>
        <dbReference type="Proteomes" id="UP000828941"/>
    </source>
</evidence>
<name>A0ACB9M0D7_BAUVA</name>
<protein>
    <submittedName>
        <fullName evidence="1">Uncharacterized protein</fullName>
    </submittedName>
</protein>
<organism evidence="1 2">
    <name type="scientific">Bauhinia variegata</name>
    <name type="common">Purple orchid tree</name>
    <name type="synonym">Phanera variegata</name>
    <dbReference type="NCBI Taxonomy" id="167791"/>
    <lineage>
        <taxon>Eukaryota</taxon>
        <taxon>Viridiplantae</taxon>
        <taxon>Streptophyta</taxon>
        <taxon>Embryophyta</taxon>
        <taxon>Tracheophyta</taxon>
        <taxon>Spermatophyta</taxon>
        <taxon>Magnoliopsida</taxon>
        <taxon>eudicotyledons</taxon>
        <taxon>Gunneridae</taxon>
        <taxon>Pentapetalae</taxon>
        <taxon>rosids</taxon>
        <taxon>fabids</taxon>
        <taxon>Fabales</taxon>
        <taxon>Fabaceae</taxon>
        <taxon>Cercidoideae</taxon>
        <taxon>Cercideae</taxon>
        <taxon>Bauhiniinae</taxon>
        <taxon>Bauhinia</taxon>
    </lineage>
</organism>
<comment type="caution">
    <text evidence="1">The sequence shown here is derived from an EMBL/GenBank/DDBJ whole genome shotgun (WGS) entry which is preliminary data.</text>
</comment>
<dbReference type="Proteomes" id="UP000828941">
    <property type="component" value="Chromosome 10"/>
</dbReference>
<evidence type="ECO:0000313" key="1">
    <source>
        <dbReference type="EMBL" id="KAI4317393.1"/>
    </source>
</evidence>